<keyword evidence="2" id="KW-1185">Reference proteome</keyword>
<name>A0ABS7THA0_9GAMM</name>
<accession>A0ABS7THA0</accession>
<gene>
    <name evidence="1" type="ORF">K7B09_12885</name>
</gene>
<dbReference type="InterPro" id="IPR025459">
    <property type="entry name" value="DUF4279"/>
</dbReference>
<dbReference type="RefSeq" id="WP_223629883.1">
    <property type="nucleotide sequence ID" value="NZ_JAIQDJ010000030.1"/>
</dbReference>
<reference evidence="1" key="1">
    <citation type="submission" date="2021-09" db="EMBL/GenBank/DDBJ databases">
        <authorList>
            <person name="Wu T."/>
            <person name="Guo S.Z."/>
        </authorList>
    </citation>
    <scope>NUCLEOTIDE SEQUENCE</scope>
    <source>
        <strain evidence="1">RSS-23</strain>
    </source>
</reference>
<dbReference type="Proteomes" id="UP001430290">
    <property type="component" value="Unassembled WGS sequence"/>
</dbReference>
<evidence type="ECO:0000313" key="2">
    <source>
        <dbReference type="Proteomes" id="UP001430290"/>
    </source>
</evidence>
<sequence>MQLYSHIIDLRISHPALDPDVVTRTLSLEPQHSWRAGDPRRTPKGTLLTGTRSAGYWAANPFSYGWRESTDALVEDALEELVTFLEPHRNFLVELSNAGNVRIWASTSGNRNYALELTPGMLTRIASLDITFIHDVYQGV</sequence>
<evidence type="ECO:0000313" key="1">
    <source>
        <dbReference type="EMBL" id="MBZ4187217.1"/>
    </source>
</evidence>
<organism evidence="1 2">
    <name type="scientific">Thermomonas beijingensis</name>
    <dbReference type="NCBI Taxonomy" id="2872701"/>
    <lineage>
        <taxon>Bacteria</taxon>
        <taxon>Pseudomonadati</taxon>
        <taxon>Pseudomonadota</taxon>
        <taxon>Gammaproteobacteria</taxon>
        <taxon>Lysobacterales</taxon>
        <taxon>Lysobacteraceae</taxon>
        <taxon>Thermomonas</taxon>
    </lineage>
</organism>
<proteinExistence type="predicted"/>
<dbReference type="Pfam" id="PF14106">
    <property type="entry name" value="DUF4279"/>
    <property type="match status" value="1"/>
</dbReference>
<protein>
    <submittedName>
        <fullName evidence="1">DUF4279 domain-containing protein</fullName>
    </submittedName>
</protein>
<comment type="caution">
    <text evidence="1">The sequence shown here is derived from an EMBL/GenBank/DDBJ whole genome shotgun (WGS) entry which is preliminary data.</text>
</comment>
<dbReference type="EMBL" id="JAIQDJ010000030">
    <property type="protein sequence ID" value="MBZ4187217.1"/>
    <property type="molecule type" value="Genomic_DNA"/>
</dbReference>